<dbReference type="SMART" id="SM00642">
    <property type="entry name" value="Aamy"/>
    <property type="match status" value="1"/>
</dbReference>
<dbReference type="Gene3D" id="3.20.20.80">
    <property type="entry name" value="Glycosidases"/>
    <property type="match status" value="1"/>
</dbReference>
<dbReference type="KEGG" id="ker:91102246"/>
<dbReference type="GO" id="GO:0000025">
    <property type="term" value="P:maltose catabolic process"/>
    <property type="evidence" value="ECO:0007669"/>
    <property type="project" value="TreeGrafter"/>
</dbReference>
<dbReference type="InterPro" id="IPR045857">
    <property type="entry name" value="O16G_dom_2"/>
</dbReference>
<evidence type="ECO:0000259" key="3">
    <source>
        <dbReference type="SMART" id="SM00642"/>
    </source>
</evidence>
<dbReference type="InterPro" id="IPR017853">
    <property type="entry name" value="GH"/>
</dbReference>
<organism evidence="4 5">
    <name type="scientific">Kwoniella europaea PYCC6329</name>
    <dbReference type="NCBI Taxonomy" id="1423913"/>
    <lineage>
        <taxon>Eukaryota</taxon>
        <taxon>Fungi</taxon>
        <taxon>Dikarya</taxon>
        <taxon>Basidiomycota</taxon>
        <taxon>Agaricomycotina</taxon>
        <taxon>Tremellomycetes</taxon>
        <taxon>Tremellales</taxon>
        <taxon>Cryptococcaceae</taxon>
        <taxon>Kwoniella</taxon>
    </lineage>
</organism>
<feature type="domain" description="Glycosyl hydrolase family 13 catalytic" evidence="3">
    <location>
        <begin position="26"/>
        <end position="446"/>
    </location>
</feature>
<comment type="similarity">
    <text evidence="1">Belongs to the glycosyl hydrolase 13 family.</text>
</comment>
<dbReference type="GO" id="GO:0004575">
    <property type="term" value="F:sucrose alpha-glucosidase activity"/>
    <property type="evidence" value="ECO:0007669"/>
    <property type="project" value="TreeGrafter"/>
</dbReference>
<accession>A0AAX4KH80</accession>
<dbReference type="InterPro" id="IPR006047">
    <property type="entry name" value="GH13_cat_dom"/>
</dbReference>
<evidence type="ECO:0000256" key="2">
    <source>
        <dbReference type="ARBA" id="ARBA00026248"/>
    </source>
</evidence>
<dbReference type="CDD" id="cd11332">
    <property type="entry name" value="AmyAc_OligoGlu_TS"/>
    <property type="match status" value="1"/>
</dbReference>
<dbReference type="GO" id="GO:0004574">
    <property type="term" value="F:oligo-1,6-glucosidase activity"/>
    <property type="evidence" value="ECO:0007669"/>
    <property type="project" value="TreeGrafter"/>
</dbReference>
<dbReference type="PANTHER" id="PTHR10357">
    <property type="entry name" value="ALPHA-AMYLASE FAMILY MEMBER"/>
    <property type="match status" value="1"/>
</dbReference>
<keyword evidence="5" id="KW-1185">Reference proteome</keyword>
<dbReference type="EMBL" id="CP144089">
    <property type="protein sequence ID" value="WWD05369.1"/>
    <property type="molecule type" value="Genomic_DNA"/>
</dbReference>
<sequence>MFQPNGHILAGVCVDPNWWKQAVVYQIYPRSFADANGDGIGDLKGITSRVPYLKDLGVDAIWLSPFYPSPLKDGGYDVSDYRDVDPRIGTLKDFEEMTSVCKEANIKVIIDIVPNHCSDEHPWFQAALHSAPGSKERARFHFHDGLGPDKSQPPADWMATFGGPMWTPTGKNDGQFYLHMYDAAQPDLNWSNPEVRDDFLKTFRFWGDRGVSGFRIDVATGNMKDLSDLTIPWSELKQRRANKSKPGNEHIDHPLFDRDENFELYKTWRQVFNEFTPPLTAVAEAFVSPSRKRHYASPEGLGQVFSFDILLSNFNIKDYKQSIERQIREAKEDGSSTTWVFSNHDMIRHHTRYGLPDIDPSNLFTFRKGFLKFLETDGKDPAVDWPTGMRRGRAATLMILALPGSTYIYQGEELGLPEAAAIPEDQLQDPYYFRHGRSDKGRDGCRVPIPWAKTGVNFGFGSGKPAHLPQPEEFWEFSVEAELPDPKSTLNMYRKALAIRRDLQTKEEMTWYDHELGDQVLAFERPNGWLTMINGGKTSVPLPQGKVLISSGDLGESTLPGETTVWIKRA</sequence>
<proteinExistence type="inferred from homology"/>
<dbReference type="GO" id="GO:0004556">
    <property type="term" value="F:alpha-amylase activity"/>
    <property type="evidence" value="ECO:0007669"/>
    <property type="project" value="TreeGrafter"/>
</dbReference>
<reference evidence="4 5" key="1">
    <citation type="submission" date="2024-01" db="EMBL/GenBank/DDBJ databases">
        <title>Comparative genomics of Cryptococcus and Kwoniella reveals pathogenesis evolution and contrasting modes of karyotype evolution via chromosome fusion or intercentromeric recombination.</title>
        <authorList>
            <person name="Coelho M.A."/>
            <person name="David-Palma M."/>
            <person name="Shea T."/>
            <person name="Bowers K."/>
            <person name="McGinley-Smith S."/>
            <person name="Mohammad A.W."/>
            <person name="Gnirke A."/>
            <person name="Yurkov A.M."/>
            <person name="Nowrousian M."/>
            <person name="Sun S."/>
            <person name="Cuomo C.A."/>
            <person name="Heitman J."/>
        </authorList>
    </citation>
    <scope>NUCLEOTIDE SEQUENCE [LARGE SCALE GENOMIC DNA]</scope>
    <source>
        <strain evidence="4 5">PYCC6329</strain>
    </source>
</reference>
<dbReference type="GO" id="GO:0005987">
    <property type="term" value="P:sucrose catabolic process"/>
    <property type="evidence" value="ECO:0007669"/>
    <property type="project" value="TreeGrafter"/>
</dbReference>
<dbReference type="PANTHER" id="PTHR10357:SF179">
    <property type="entry name" value="NEUTRAL AND BASIC AMINO ACID TRANSPORT PROTEIN RBAT"/>
    <property type="match status" value="1"/>
</dbReference>
<name>A0AAX4KH80_9TREE</name>
<keyword evidence="2" id="KW-0462">Maltose metabolism</keyword>
<protein>
    <recommendedName>
        <fullName evidence="3">Glycosyl hydrolase family 13 catalytic domain-containing protein</fullName>
    </recommendedName>
</protein>
<evidence type="ECO:0000313" key="5">
    <source>
        <dbReference type="Proteomes" id="UP001358614"/>
    </source>
</evidence>
<dbReference type="RefSeq" id="XP_066083336.1">
    <property type="nucleotide sequence ID" value="XM_066227239.1"/>
</dbReference>
<dbReference type="Pfam" id="PF00128">
    <property type="entry name" value="Alpha-amylase"/>
    <property type="match status" value="2"/>
</dbReference>
<dbReference type="AlphaFoldDB" id="A0AAX4KH80"/>
<dbReference type="Gene3D" id="3.90.400.10">
    <property type="entry name" value="Oligo-1,6-glucosidase, Domain 2"/>
    <property type="match status" value="1"/>
</dbReference>
<gene>
    <name evidence="4" type="ORF">V865_003442</name>
</gene>
<dbReference type="SUPFAM" id="SSF51445">
    <property type="entry name" value="(Trans)glycosidases"/>
    <property type="match status" value="1"/>
</dbReference>
<evidence type="ECO:0000313" key="4">
    <source>
        <dbReference type="EMBL" id="WWD05369.1"/>
    </source>
</evidence>
<dbReference type="GeneID" id="91102246"/>
<dbReference type="Proteomes" id="UP001358614">
    <property type="component" value="Chromosome 1"/>
</dbReference>
<evidence type="ECO:0000256" key="1">
    <source>
        <dbReference type="ARBA" id="ARBA00008061"/>
    </source>
</evidence>
<dbReference type="GO" id="GO:0033934">
    <property type="term" value="F:glucan 1,4-alpha-maltotriohydrolase activity"/>
    <property type="evidence" value="ECO:0007669"/>
    <property type="project" value="TreeGrafter"/>
</dbReference>